<keyword evidence="7" id="KW-0732">Signal</keyword>
<keyword evidence="10" id="KW-1185">Reference proteome</keyword>
<evidence type="ECO:0000256" key="5">
    <source>
        <dbReference type="PROSITE-ProRule" id="PRU10141"/>
    </source>
</evidence>
<feature type="chain" id="PRO_5043968372" description="Protein kinase domain-containing protein" evidence="7">
    <location>
        <begin position="28"/>
        <end position="540"/>
    </location>
</feature>
<dbReference type="GO" id="GO:0005524">
    <property type="term" value="F:ATP binding"/>
    <property type="evidence" value="ECO:0007669"/>
    <property type="project" value="UniProtKB-UniRule"/>
</dbReference>
<evidence type="ECO:0000256" key="2">
    <source>
        <dbReference type="ARBA" id="ARBA00022741"/>
    </source>
</evidence>
<feature type="compositionally biased region" description="Basic and acidic residues" evidence="6">
    <location>
        <begin position="43"/>
        <end position="71"/>
    </location>
</feature>
<feature type="region of interest" description="Disordered" evidence="6">
    <location>
        <begin position="25"/>
        <end position="80"/>
    </location>
</feature>
<protein>
    <recommendedName>
        <fullName evidence="8">Protein kinase domain-containing protein</fullName>
    </recommendedName>
</protein>
<dbReference type="Gene3D" id="1.10.510.10">
    <property type="entry name" value="Transferase(Phosphotransferase) domain 1"/>
    <property type="match status" value="1"/>
</dbReference>
<dbReference type="SUPFAM" id="SSF56112">
    <property type="entry name" value="Protein kinase-like (PK-like)"/>
    <property type="match status" value="1"/>
</dbReference>
<accession>A0AAW1P8Z6</accession>
<dbReference type="InterPro" id="IPR051681">
    <property type="entry name" value="Ser/Thr_Kinases-Pseudokinases"/>
</dbReference>
<dbReference type="PROSITE" id="PS50011">
    <property type="entry name" value="PROTEIN_KINASE_DOM"/>
    <property type="match status" value="1"/>
</dbReference>
<organism evidence="9 10">
    <name type="scientific">[Myrmecia] bisecta</name>
    <dbReference type="NCBI Taxonomy" id="41462"/>
    <lineage>
        <taxon>Eukaryota</taxon>
        <taxon>Viridiplantae</taxon>
        <taxon>Chlorophyta</taxon>
        <taxon>core chlorophytes</taxon>
        <taxon>Trebouxiophyceae</taxon>
        <taxon>Trebouxiales</taxon>
        <taxon>Trebouxiaceae</taxon>
        <taxon>Myrmecia</taxon>
    </lineage>
</organism>
<evidence type="ECO:0000256" key="4">
    <source>
        <dbReference type="ARBA" id="ARBA00022840"/>
    </source>
</evidence>
<dbReference type="PANTHER" id="PTHR44329">
    <property type="entry name" value="SERINE/THREONINE-PROTEIN KINASE TNNI3K-RELATED"/>
    <property type="match status" value="1"/>
</dbReference>
<evidence type="ECO:0000256" key="3">
    <source>
        <dbReference type="ARBA" id="ARBA00022777"/>
    </source>
</evidence>
<dbReference type="GO" id="GO:0004674">
    <property type="term" value="F:protein serine/threonine kinase activity"/>
    <property type="evidence" value="ECO:0007669"/>
    <property type="project" value="TreeGrafter"/>
</dbReference>
<comment type="caution">
    <text evidence="9">The sequence shown here is derived from an EMBL/GenBank/DDBJ whole genome shotgun (WGS) entry which is preliminary data.</text>
</comment>
<evidence type="ECO:0000256" key="7">
    <source>
        <dbReference type="SAM" id="SignalP"/>
    </source>
</evidence>
<dbReference type="InterPro" id="IPR017441">
    <property type="entry name" value="Protein_kinase_ATP_BS"/>
</dbReference>
<dbReference type="InterPro" id="IPR000719">
    <property type="entry name" value="Prot_kinase_dom"/>
</dbReference>
<gene>
    <name evidence="9" type="ORF">WJX72_007321</name>
</gene>
<dbReference type="EMBL" id="JALJOR010000017">
    <property type="protein sequence ID" value="KAK9804823.1"/>
    <property type="molecule type" value="Genomic_DNA"/>
</dbReference>
<dbReference type="PROSITE" id="PS00107">
    <property type="entry name" value="PROTEIN_KINASE_ATP"/>
    <property type="match status" value="1"/>
</dbReference>
<dbReference type="InterPro" id="IPR011009">
    <property type="entry name" value="Kinase-like_dom_sf"/>
</dbReference>
<proteinExistence type="predicted"/>
<keyword evidence="4 5" id="KW-0067">ATP-binding</keyword>
<evidence type="ECO:0000313" key="9">
    <source>
        <dbReference type="EMBL" id="KAK9804823.1"/>
    </source>
</evidence>
<dbReference type="SMART" id="SM00220">
    <property type="entry name" value="S_TKc"/>
    <property type="match status" value="1"/>
</dbReference>
<keyword evidence="3" id="KW-0418">Kinase</keyword>
<feature type="binding site" evidence="5">
    <location>
        <position position="143"/>
    </location>
    <ligand>
        <name>ATP</name>
        <dbReference type="ChEBI" id="CHEBI:30616"/>
    </ligand>
</feature>
<dbReference type="Proteomes" id="UP001489004">
    <property type="component" value="Unassembled WGS sequence"/>
</dbReference>
<evidence type="ECO:0000259" key="8">
    <source>
        <dbReference type="PROSITE" id="PS50011"/>
    </source>
</evidence>
<dbReference type="AlphaFoldDB" id="A0AAW1P8Z6"/>
<keyword evidence="2 5" id="KW-0547">Nucleotide-binding</keyword>
<name>A0AAW1P8Z6_9CHLO</name>
<keyword evidence="1" id="KW-0808">Transferase</keyword>
<evidence type="ECO:0000313" key="10">
    <source>
        <dbReference type="Proteomes" id="UP001489004"/>
    </source>
</evidence>
<evidence type="ECO:0000256" key="6">
    <source>
        <dbReference type="SAM" id="MobiDB-lite"/>
    </source>
</evidence>
<dbReference type="PROSITE" id="PS00108">
    <property type="entry name" value="PROTEIN_KINASE_ST"/>
    <property type="match status" value="1"/>
</dbReference>
<dbReference type="Pfam" id="PF00069">
    <property type="entry name" value="Pkinase"/>
    <property type="match status" value="1"/>
</dbReference>
<reference evidence="9 10" key="1">
    <citation type="journal article" date="2024" name="Nat. Commun.">
        <title>Phylogenomics reveals the evolutionary origins of lichenization in chlorophyte algae.</title>
        <authorList>
            <person name="Puginier C."/>
            <person name="Libourel C."/>
            <person name="Otte J."/>
            <person name="Skaloud P."/>
            <person name="Haon M."/>
            <person name="Grisel S."/>
            <person name="Petersen M."/>
            <person name="Berrin J.G."/>
            <person name="Delaux P.M."/>
            <person name="Dal Grande F."/>
            <person name="Keller J."/>
        </authorList>
    </citation>
    <scope>NUCLEOTIDE SEQUENCE [LARGE SCALE GENOMIC DNA]</scope>
    <source>
        <strain evidence="9 10">SAG 2043</strain>
    </source>
</reference>
<feature type="region of interest" description="Disordered" evidence="6">
    <location>
        <begin position="487"/>
        <end position="540"/>
    </location>
</feature>
<sequence>MSGGRARSNLLLLVLSIAAGLLRKKRARSAPQTSVQSVPSKPLESRGSRALDELEKGSHQSGGLEHKDGKPAPRGPTRLLHAEDSAGDLTHHHAGGFVEGSDIHTGDIEICQRPDGSLWVLGEGNFGKVFRGLRGGMQDVAIKMLTHAGDVQIQQFRKEISILKKLSFDRNIVQFYGACLQAGKPILVLEYMEGGDLRQALCGKRGEELRMGRKGQLVALDIARGLHFLHSNKVMHSDLKTGNVLLTLDYRTAKIADVGLARIMHSEYTTQGCLGGTFAYAAPELLLNQRCSEKVDIYSFGVVLHEMLTQEEPKRGNLRDVKVPEECPASIAALLDACLDVDPARRPTAKQVFECIREAYKMKTSKSYGSLAAALSQKDSQLTSSGCSEASGSHGLSAIPNGYGGLNRFPANSWMLQSCSTLEGSSSNSLVNRMPQEGSLLLIPGAYEAPVLPSAMPASATEGGNGVAEQQQTPGVMAACRADIDGAPVPALDASGNDRQSTQPRPSLAQADAMNTAANSANDAQPGGIHRVSVQRHDTF</sequence>
<evidence type="ECO:0000256" key="1">
    <source>
        <dbReference type="ARBA" id="ARBA00022679"/>
    </source>
</evidence>
<dbReference type="InterPro" id="IPR008271">
    <property type="entry name" value="Ser/Thr_kinase_AS"/>
</dbReference>
<feature type="domain" description="Protein kinase" evidence="8">
    <location>
        <begin position="115"/>
        <end position="360"/>
    </location>
</feature>
<feature type="signal peptide" evidence="7">
    <location>
        <begin position="1"/>
        <end position="27"/>
    </location>
</feature>
<feature type="compositionally biased region" description="Polar residues" evidence="6">
    <location>
        <begin position="30"/>
        <end position="39"/>
    </location>
</feature>